<dbReference type="InterPro" id="IPR038765">
    <property type="entry name" value="Papain-like_cys_pep_sf"/>
</dbReference>
<keyword evidence="2" id="KW-1185">Reference proteome</keyword>
<organism evidence="1 2">
    <name type="scientific">Tropilaelaps mercedesae</name>
    <dbReference type="NCBI Taxonomy" id="418985"/>
    <lineage>
        <taxon>Eukaryota</taxon>
        <taxon>Metazoa</taxon>
        <taxon>Ecdysozoa</taxon>
        <taxon>Arthropoda</taxon>
        <taxon>Chelicerata</taxon>
        <taxon>Arachnida</taxon>
        <taxon>Acari</taxon>
        <taxon>Parasitiformes</taxon>
        <taxon>Mesostigmata</taxon>
        <taxon>Gamasina</taxon>
        <taxon>Dermanyssoidea</taxon>
        <taxon>Laelapidae</taxon>
        <taxon>Tropilaelaps</taxon>
    </lineage>
</organism>
<accession>A0A1V9XGQ1</accession>
<dbReference type="OrthoDB" id="409136at2759"/>
<evidence type="ECO:0000313" key="2">
    <source>
        <dbReference type="Proteomes" id="UP000192247"/>
    </source>
</evidence>
<dbReference type="EMBL" id="MNPL01011263">
    <property type="protein sequence ID" value="OQR72679.1"/>
    <property type="molecule type" value="Genomic_DNA"/>
</dbReference>
<sequence length="125" mass="14509">MFLSNSLLHQLDRLHEVPLHYEDEETRVLAESVVPIEKLQARVTTQGAPRELERDLLLIELVQWFKRDFFRWINKPECDACNGKSEIEAIVGEGNTGPTPDETEGLAERIELYKCLRCSKKLRFP</sequence>
<dbReference type="Gene3D" id="2.20.25.10">
    <property type="match status" value="1"/>
</dbReference>
<protein>
    <submittedName>
        <fullName evidence="1">Peptide-N(4)-(N-acetyl-beta-glucosaminyl)asparagine amidase-like</fullName>
    </submittedName>
</protein>
<dbReference type="SUPFAM" id="SSF54001">
    <property type="entry name" value="Cysteine proteinases"/>
    <property type="match status" value="1"/>
</dbReference>
<gene>
    <name evidence="1" type="ORF">BIW11_10230</name>
</gene>
<dbReference type="InParanoid" id="A0A1V9XGQ1"/>
<evidence type="ECO:0000313" key="1">
    <source>
        <dbReference type="EMBL" id="OQR72679.1"/>
    </source>
</evidence>
<proteinExistence type="predicted"/>
<reference evidence="1 2" key="1">
    <citation type="journal article" date="2017" name="Gigascience">
        <title>Draft genome of the honey bee ectoparasitic mite, Tropilaelaps mercedesae, is shaped by the parasitic life history.</title>
        <authorList>
            <person name="Dong X."/>
            <person name="Armstrong S.D."/>
            <person name="Xia D."/>
            <person name="Makepeace B.L."/>
            <person name="Darby A.C."/>
            <person name="Kadowaki T."/>
        </authorList>
    </citation>
    <scope>NUCLEOTIDE SEQUENCE [LARGE SCALE GENOMIC DNA]</scope>
    <source>
        <strain evidence="1">Wuxi-XJTLU</strain>
    </source>
</reference>
<dbReference type="Proteomes" id="UP000192247">
    <property type="component" value="Unassembled WGS sequence"/>
</dbReference>
<dbReference type="STRING" id="418985.A0A1V9XGQ1"/>
<comment type="caution">
    <text evidence="1">The sequence shown here is derived from an EMBL/GenBank/DDBJ whole genome shotgun (WGS) entry which is preliminary data.</text>
</comment>
<dbReference type="AlphaFoldDB" id="A0A1V9XGQ1"/>
<dbReference type="Gene3D" id="3.10.620.30">
    <property type="match status" value="1"/>
</dbReference>
<feature type="non-terminal residue" evidence="1">
    <location>
        <position position="125"/>
    </location>
</feature>
<name>A0A1V9XGQ1_9ACAR</name>